<dbReference type="Proteomes" id="UP000308530">
    <property type="component" value="Chromosome"/>
</dbReference>
<protein>
    <submittedName>
        <fullName evidence="1">Uncharacterized protein</fullName>
    </submittedName>
</protein>
<name>A0ABX6QKF3_9HYPH</name>
<dbReference type="EMBL" id="CP058350">
    <property type="protein sequence ID" value="QLF69053.1"/>
    <property type="molecule type" value="Genomic_DNA"/>
</dbReference>
<keyword evidence="2" id="KW-1185">Reference proteome</keyword>
<dbReference type="RefSeq" id="WP_138285811.1">
    <property type="nucleotide sequence ID" value="NZ_CP058350.1"/>
</dbReference>
<accession>A0ABX6QKF3</accession>
<evidence type="ECO:0000313" key="1">
    <source>
        <dbReference type="EMBL" id="QLF69053.1"/>
    </source>
</evidence>
<proteinExistence type="predicted"/>
<organism evidence="1 2">
    <name type="scientific">Peteryoungia desertarenae</name>
    <dbReference type="NCBI Taxonomy" id="1813451"/>
    <lineage>
        <taxon>Bacteria</taxon>
        <taxon>Pseudomonadati</taxon>
        <taxon>Pseudomonadota</taxon>
        <taxon>Alphaproteobacteria</taxon>
        <taxon>Hyphomicrobiales</taxon>
        <taxon>Rhizobiaceae</taxon>
        <taxon>Peteryoungia</taxon>
    </lineage>
</organism>
<reference evidence="1 2" key="1">
    <citation type="submission" date="2020-06" db="EMBL/GenBank/DDBJ databases">
        <title>Genome sequence of Rhizobium sp strain ADMK78.</title>
        <authorList>
            <person name="Rahi P."/>
        </authorList>
    </citation>
    <scope>NUCLEOTIDE SEQUENCE [LARGE SCALE GENOMIC DNA]</scope>
    <source>
        <strain evidence="1 2">ADMK78</strain>
    </source>
</reference>
<evidence type="ECO:0000313" key="2">
    <source>
        <dbReference type="Proteomes" id="UP000308530"/>
    </source>
</evidence>
<sequence>MNKIVKDHYPVEKLPEDVREGLPETGLARVTVEMISQDDNPLTSFFGLEGADADVRENLAKLLRHRQEFPGRYSHGGSMAEAVQRIRELRDEWDDE</sequence>
<gene>
    <name evidence="1" type="ORF">FE840_005575</name>
</gene>